<proteinExistence type="predicted"/>
<feature type="domain" description="EF-hand" evidence="4">
    <location>
        <begin position="609"/>
        <end position="644"/>
    </location>
</feature>
<dbReference type="EMBL" id="MPUH01000051">
    <property type="protein sequence ID" value="OMJ92961.1"/>
    <property type="molecule type" value="Genomic_DNA"/>
</dbReference>
<feature type="coiled-coil region" evidence="2">
    <location>
        <begin position="79"/>
        <end position="147"/>
    </location>
</feature>
<keyword evidence="2" id="KW-0175">Coiled coil</keyword>
<sequence length="794" mass="92050">MENSSSPDKLSNRQPRPGSARVNSSQNPSSKKPPNAFPSFRSKGKSIENIHSAARPHQKSPSINRERLYEDNLSLKMKSNLLQEENTKLRTKINQIEKNLNKKEDPDTSLFRIGSKTHLIPNLKQTIKDLKDTIKTKEEEIIILRKNPKSTKLSEVEIEMQTYIDECTRLRHHLEEIMIQKQISFTSLEYEEKLFRQNMDINSLREENIQYSQDLNRAREEIVMVKDKIMMLENPLKKKKKTSRKKQELQKLKNEILEIKDKIDSSKVVYSEKETKLREEAENLVKTNEMINEKIQASDLKLQEQNIILEQLRTQMMNHEKDFKRSQTIGAPSLSTFSIRKMLNPPKLFQKIFSVISKKQMITDVFFSLMDKNSNGNIDSNEIYQYMLANGCKVKKKYIQEALNFFGITNNSIPITLFQENYDKYEYNMINEESSSEEITDEPKRIISKLTYHNTIPNLPEGIIIPENSQVKIVREEKKIFTVKKEEIKDVLDEIVMKMRVAKLPKSKLLSKVFGNDFNADEGITIGALADTLSSCSLNVGNKEKNYLLARFLMEPEGVSEIVEKSLKDLKSDILLICKRFSKLFIDWEVFTEEEVQEIMNEIHQELGKIKDDLYKRCQDHDKDKKGFIDFSVFRSITEEAGVQFSDREWEIWKLEIYPLKDLNYVSFINSLKSSRSPDTCLKIISAKLNTMSEPLDVIFTVSSQGLITAESFIETLNNLNINLSNEENIELLESLKHQDNRFTMQVHFNELYKLLVNSGYSKISEKTKKIQKPLGNSISSSSSSLVSSGKEDD</sequence>
<dbReference type="PROSITE" id="PS00018">
    <property type="entry name" value="EF_HAND_1"/>
    <property type="match status" value="1"/>
</dbReference>
<feature type="compositionally biased region" description="Polar residues" evidence="3">
    <location>
        <begin position="1"/>
        <end position="14"/>
    </location>
</feature>
<evidence type="ECO:0000313" key="5">
    <source>
        <dbReference type="EMBL" id="OMJ92961.1"/>
    </source>
</evidence>
<name>A0A1R2CVG1_9CILI</name>
<feature type="region of interest" description="Disordered" evidence="3">
    <location>
        <begin position="1"/>
        <end position="46"/>
    </location>
</feature>
<keyword evidence="1" id="KW-0106">Calcium</keyword>
<evidence type="ECO:0000256" key="2">
    <source>
        <dbReference type="SAM" id="Coils"/>
    </source>
</evidence>
<dbReference type="InterPro" id="IPR011992">
    <property type="entry name" value="EF-hand-dom_pair"/>
</dbReference>
<evidence type="ECO:0000313" key="6">
    <source>
        <dbReference type="Proteomes" id="UP000187209"/>
    </source>
</evidence>
<organism evidence="5 6">
    <name type="scientific">Stentor coeruleus</name>
    <dbReference type="NCBI Taxonomy" id="5963"/>
    <lineage>
        <taxon>Eukaryota</taxon>
        <taxon>Sar</taxon>
        <taxon>Alveolata</taxon>
        <taxon>Ciliophora</taxon>
        <taxon>Postciliodesmatophora</taxon>
        <taxon>Heterotrichea</taxon>
        <taxon>Heterotrichida</taxon>
        <taxon>Stentoridae</taxon>
        <taxon>Stentor</taxon>
    </lineage>
</organism>
<accession>A0A1R2CVG1</accession>
<feature type="domain" description="EF-hand" evidence="4">
    <location>
        <begin position="358"/>
        <end position="393"/>
    </location>
</feature>
<gene>
    <name evidence="5" type="ORF">SteCoe_4182</name>
</gene>
<dbReference type="InterPro" id="IPR018247">
    <property type="entry name" value="EF_Hand_1_Ca_BS"/>
</dbReference>
<dbReference type="Proteomes" id="UP000187209">
    <property type="component" value="Unassembled WGS sequence"/>
</dbReference>
<keyword evidence="6" id="KW-1185">Reference proteome</keyword>
<dbReference type="SUPFAM" id="SSF47473">
    <property type="entry name" value="EF-hand"/>
    <property type="match status" value="2"/>
</dbReference>
<evidence type="ECO:0000256" key="3">
    <source>
        <dbReference type="SAM" id="MobiDB-lite"/>
    </source>
</evidence>
<dbReference type="InterPro" id="IPR002048">
    <property type="entry name" value="EF_hand_dom"/>
</dbReference>
<feature type="compositionally biased region" description="Low complexity" evidence="3">
    <location>
        <begin position="778"/>
        <end position="794"/>
    </location>
</feature>
<dbReference type="GO" id="GO:0005509">
    <property type="term" value="F:calcium ion binding"/>
    <property type="evidence" value="ECO:0007669"/>
    <property type="project" value="InterPro"/>
</dbReference>
<dbReference type="AlphaFoldDB" id="A0A1R2CVG1"/>
<feature type="coiled-coil region" evidence="2">
    <location>
        <begin position="201"/>
        <end position="322"/>
    </location>
</feature>
<feature type="compositionally biased region" description="Low complexity" evidence="3">
    <location>
        <begin position="23"/>
        <end position="34"/>
    </location>
</feature>
<dbReference type="PROSITE" id="PS50222">
    <property type="entry name" value="EF_HAND_2"/>
    <property type="match status" value="2"/>
</dbReference>
<feature type="region of interest" description="Disordered" evidence="3">
    <location>
        <begin position="770"/>
        <end position="794"/>
    </location>
</feature>
<protein>
    <recommendedName>
        <fullName evidence="4">EF-hand domain-containing protein</fullName>
    </recommendedName>
</protein>
<evidence type="ECO:0000259" key="4">
    <source>
        <dbReference type="PROSITE" id="PS50222"/>
    </source>
</evidence>
<reference evidence="5 6" key="1">
    <citation type="submission" date="2016-11" db="EMBL/GenBank/DDBJ databases">
        <title>The macronuclear genome of Stentor coeruleus: a giant cell with tiny introns.</title>
        <authorList>
            <person name="Slabodnick M."/>
            <person name="Ruby J.G."/>
            <person name="Reiff S.B."/>
            <person name="Swart E.C."/>
            <person name="Gosai S."/>
            <person name="Prabakaran S."/>
            <person name="Witkowska E."/>
            <person name="Larue G.E."/>
            <person name="Fisher S."/>
            <person name="Freeman R.M."/>
            <person name="Gunawardena J."/>
            <person name="Chu W."/>
            <person name="Stover N.A."/>
            <person name="Gregory B.D."/>
            <person name="Nowacki M."/>
            <person name="Derisi J."/>
            <person name="Roy S.W."/>
            <person name="Marshall W.F."/>
            <person name="Sood P."/>
        </authorList>
    </citation>
    <scope>NUCLEOTIDE SEQUENCE [LARGE SCALE GENOMIC DNA]</scope>
    <source>
        <strain evidence="5">WM001</strain>
    </source>
</reference>
<evidence type="ECO:0000256" key="1">
    <source>
        <dbReference type="ARBA" id="ARBA00022837"/>
    </source>
</evidence>
<comment type="caution">
    <text evidence="5">The sequence shown here is derived from an EMBL/GenBank/DDBJ whole genome shotgun (WGS) entry which is preliminary data.</text>
</comment>